<dbReference type="Pfam" id="PF13614">
    <property type="entry name" value="AAA_31"/>
    <property type="match status" value="1"/>
</dbReference>
<keyword evidence="4" id="KW-1185">Reference proteome</keyword>
<gene>
    <name evidence="3" type="ORF">YBN1229_v1_1972</name>
</gene>
<feature type="domain" description="AAA" evidence="2">
    <location>
        <begin position="95"/>
        <end position="261"/>
    </location>
</feature>
<dbReference type="InterPro" id="IPR025669">
    <property type="entry name" value="AAA_dom"/>
</dbReference>
<accession>A0A0D6JEV2</accession>
<dbReference type="KEGG" id="fiy:BN1229_v1_1972"/>
<dbReference type="InterPro" id="IPR027417">
    <property type="entry name" value="P-loop_NTPase"/>
</dbReference>
<dbReference type="EMBL" id="LN829119">
    <property type="protein sequence ID" value="CPR19027.1"/>
    <property type="molecule type" value="Genomic_DNA"/>
</dbReference>
<proteinExistence type="predicted"/>
<keyword evidence="1" id="KW-0812">Transmembrane</keyword>
<keyword evidence="1" id="KW-0472">Membrane</keyword>
<dbReference type="OrthoDB" id="9777757at2"/>
<dbReference type="AlphaFoldDB" id="A0A0D6JEV2"/>
<sequence length="415" mass="46421">MFELVLKTFLELITKVADALFLDVYLGAGVLYWIKAVTIVVGLCGALFYAYYWGKKAIREKIHQVLVDPEAFWSKGTSRNAHKKYADRLKNTIPIIAVANYKGGVGKSMIAANLAAYFDKSGYRVLLIDFDYQGSLTDIVPYADPNQLTFSAHEILRGEKPPAEITKPHSLGRSFQTSAIHPAEANLSRIDSSLVYQWLTGARKDDIRFNTQAYLASDEIQNTYDIIIIDTPPRICAATANALCAATHVLMPTILDTVSSRAVFRSVEMFLDFRDKLGLGFKMLGVLPSKVAQRSGYNDRESKALSYLQDELHWNYKSRVNHFYGNVEPVVVLDHLPIMHKVALLHIEGDDLAIFEPNPSPNNAVIHEMFSHLGDHILRSVGMPVETEPEILSDAGFRTTQTVVELRQNTERSTG</sequence>
<feature type="transmembrane region" description="Helical" evidence="1">
    <location>
        <begin position="30"/>
        <end position="52"/>
    </location>
</feature>
<dbReference type="SUPFAM" id="SSF52540">
    <property type="entry name" value="P-loop containing nucleoside triphosphate hydrolases"/>
    <property type="match status" value="1"/>
</dbReference>
<dbReference type="Proteomes" id="UP000033187">
    <property type="component" value="Chromosome 1"/>
</dbReference>
<protein>
    <recommendedName>
        <fullName evidence="2">AAA domain-containing protein</fullName>
    </recommendedName>
</protein>
<dbReference type="PANTHER" id="PTHR13696:SF99">
    <property type="entry name" value="COBYRINIC ACID AC-DIAMIDE SYNTHASE"/>
    <property type="match status" value="1"/>
</dbReference>
<reference evidence="4" key="1">
    <citation type="submission" date="2015-02" db="EMBL/GenBank/DDBJ databases">
        <authorList>
            <person name="Chooi Y.-H."/>
        </authorList>
    </citation>
    <scope>NUCLEOTIDE SEQUENCE [LARGE SCALE GENOMIC DNA]</scope>
    <source>
        <strain evidence="4">strain Y</strain>
    </source>
</reference>
<evidence type="ECO:0000313" key="4">
    <source>
        <dbReference type="Proteomes" id="UP000033187"/>
    </source>
</evidence>
<keyword evidence="1" id="KW-1133">Transmembrane helix</keyword>
<dbReference type="CDD" id="cd02042">
    <property type="entry name" value="ParAB_family"/>
    <property type="match status" value="1"/>
</dbReference>
<dbReference type="KEGG" id="fil:BN1229_v1_1970"/>
<dbReference type="PANTHER" id="PTHR13696">
    <property type="entry name" value="P-LOOP CONTAINING NUCLEOSIDE TRIPHOSPHATE HYDROLASE"/>
    <property type="match status" value="1"/>
</dbReference>
<organism evidence="3 4">
    <name type="scientific">Candidatus Filomicrobium marinum</name>
    <dbReference type="NCBI Taxonomy" id="1608628"/>
    <lineage>
        <taxon>Bacteria</taxon>
        <taxon>Pseudomonadati</taxon>
        <taxon>Pseudomonadota</taxon>
        <taxon>Alphaproteobacteria</taxon>
        <taxon>Hyphomicrobiales</taxon>
        <taxon>Hyphomicrobiaceae</taxon>
        <taxon>Filomicrobium</taxon>
    </lineage>
</organism>
<evidence type="ECO:0000256" key="1">
    <source>
        <dbReference type="SAM" id="Phobius"/>
    </source>
</evidence>
<evidence type="ECO:0000259" key="2">
    <source>
        <dbReference type="Pfam" id="PF13614"/>
    </source>
</evidence>
<evidence type="ECO:0000313" key="3">
    <source>
        <dbReference type="EMBL" id="CPR19027.1"/>
    </source>
</evidence>
<dbReference type="Gene3D" id="3.40.50.300">
    <property type="entry name" value="P-loop containing nucleotide triphosphate hydrolases"/>
    <property type="match status" value="1"/>
</dbReference>
<name>A0A0D6JEV2_9HYPH</name>
<dbReference type="InterPro" id="IPR050678">
    <property type="entry name" value="DNA_Partitioning_ATPase"/>
</dbReference>
<dbReference type="RefSeq" id="WP_046478061.1">
    <property type="nucleotide sequence ID" value="NZ_LN829118.1"/>
</dbReference>